<dbReference type="GO" id="GO:0032357">
    <property type="term" value="F:oxidized purine DNA binding"/>
    <property type="evidence" value="ECO:0007669"/>
    <property type="project" value="TreeGrafter"/>
</dbReference>
<evidence type="ECO:0000256" key="13">
    <source>
        <dbReference type="ARBA" id="ARBA00023204"/>
    </source>
</evidence>
<protein>
    <recommendedName>
        <fullName evidence="6">Adenine DNA glycosylase</fullName>
        <ecNumber evidence="5">3.2.2.31</ecNumber>
    </recommendedName>
</protein>
<name>A0A378Q0W9_9GAMM</name>
<evidence type="ECO:0000313" key="18">
    <source>
        <dbReference type="Proteomes" id="UP000255193"/>
    </source>
</evidence>
<accession>A0A378Q0W9</accession>
<comment type="catalytic activity">
    <reaction evidence="1">
        <text>Hydrolyzes free adenine bases from 7,8-dihydro-8-oxoguanine:adenine mismatched double-stranded DNA, leaving an apurinic site.</text>
        <dbReference type="EC" id="3.2.2.31"/>
    </reaction>
</comment>
<dbReference type="CDD" id="cd00056">
    <property type="entry name" value="ENDO3c"/>
    <property type="match status" value="1"/>
</dbReference>
<evidence type="ECO:0000256" key="2">
    <source>
        <dbReference type="ARBA" id="ARBA00001966"/>
    </source>
</evidence>
<keyword evidence="7" id="KW-0004">4Fe-4S</keyword>
<dbReference type="InterPro" id="IPR004036">
    <property type="entry name" value="Endonuclease-III-like_CS2"/>
</dbReference>
<dbReference type="PROSITE" id="PS00764">
    <property type="entry name" value="ENDONUCLEASE_III_1"/>
    <property type="match status" value="1"/>
</dbReference>
<dbReference type="PANTHER" id="PTHR42944:SF1">
    <property type="entry name" value="ADENINE DNA GLYCOSYLASE"/>
    <property type="match status" value="1"/>
</dbReference>
<evidence type="ECO:0000256" key="6">
    <source>
        <dbReference type="ARBA" id="ARBA00022023"/>
    </source>
</evidence>
<dbReference type="Gene3D" id="1.10.340.30">
    <property type="entry name" value="Hypothetical protein, domain 2"/>
    <property type="match status" value="1"/>
</dbReference>
<reference evidence="17 18" key="1">
    <citation type="submission" date="2018-06" db="EMBL/GenBank/DDBJ databases">
        <authorList>
            <consortium name="Pathogen Informatics"/>
            <person name="Doyle S."/>
        </authorList>
    </citation>
    <scope>NUCLEOTIDE SEQUENCE [LARGE SCALE GENOMIC DNA]</scope>
    <source>
        <strain evidence="17 18">NCTC11091</strain>
    </source>
</reference>
<evidence type="ECO:0000256" key="9">
    <source>
        <dbReference type="ARBA" id="ARBA00022763"/>
    </source>
</evidence>
<evidence type="ECO:0000256" key="5">
    <source>
        <dbReference type="ARBA" id="ARBA00012045"/>
    </source>
</evidence>
<dbReference type="GO" id="GO:0006298">
    <property type="term" value="P:mismatch repair"/>
    <property type="evidence" value="ECO:0007669"/>
    <property type="project" value="TreeGrafter"/>
</dbReference>
<dbReference type="GO" id="GO:0000701">
    <property type="term" value="F:purine-specific mismatch base pair DNA N-glycosylase activity"/>
    <property type="evidence" value="ECO:0007669"/>
    <property type="project" value="UniProtKB-EC"/>
</dbReference>
<evidence type="ECO:0000256" key="14">
    <source>
        <dbReference type="ARBA" id="ARBA00023295"/>
    </source>
</evidence>
<dbReference type="Pfam" id="PF00730">
    <property type="entry name" value="HhH-GPD"/>
    <property type="match status" value="1"/>
</dbReference>
<evidence type="ECO:0000256" key="15">
    <source>
        <dbReference type="SAM" id="MobiDB-lite"/>
    </source>
</evidence>
<evidence type="ECO:0000313" key="17">
    <source>
        <dbReference type="EMBL" id="STY94362.1"/>
    </source>
</evidence>
<dbReference type="GO" id="GO:0034039">
    <property type="term" value="F:8-oxo-7,8-dihydroguanine DNA N-glycosylase activity"/>
    <property type="evidence" value="ECO:0007669"/>
    <property type="project" value="TreeGrafter"/>
</dbReference>
<evidence type="ECO:0000256" key="12">
    <source>
        <dbReference type="ARBA" id="ARBA00023014"/>
    </source>
</evidence>
<dbReference type="EMBL" id="UGQA01000001">
    <property type="protein sequence ID" value="STY94362.1"/>
    <property type="molecule type" value="Genomic_DNA"/>
</dbReference>
<evidence type="ECO:0000256" key="1">
    <source>
        <dbReference type="ARBA" id="ARBA00000843"/>
    </source>
</evidence>
<organism evidence="17 18">
    <name type="scientific">Faucicola atlantae</name>
    <dbReference type="NCBI Taxonomy" id="34059"/>
    <lineage>
        <taxon>Bacteria</taxon>
        <taxon>Pseudomonadati</taxon>
        <taxon>Pseudomonadota</taxon>
        <taxon>Gammaproteobacteria</taxon>
        <taxon>Moraxellales</taxon>
        <taxon>Moraxellaceae</taxon>
        <taxon>Faucicola</taxon>
    </lineage>
</organism>
<keyword evidence="13" id="KW-0234">DNA repair</keyword>
<dbReference type="GO" id="GO:0046872">
    <property type="term" value="F:metal ion binding"/>
    <property type="evidence" value="ECO:0007669"/>
    <property type="project" value="UniProtKB-KW"/>
</dbReference>
<comment type="function">
    <text evidence="3">Adenine glycosylase active on G-A mispairs. MutY also corrects error-prone DNA synthesis past GO lesions which are due to the oxidatively damaged form of guanine: 7,8-dihydro-8-oxoguanine (8-oxo-dGTP).</text>
</comment>
<dbReference type="EC" id="3.2.2.31" evidence="5"/>
<keyword evidence="14 17" id="KW-0326">Glycosidase</keyword>
<evidence type="ECO:0000256" key="8">
    <source>
        <dbReference type="ARBA" id="ARBA00022723"/>
    </source>
</evidence>
<dbReference type="InterPro" id="IPR005760">
    <property type="entry name" value="A/G_AdeGlyc_MutY"/>
</dbReference>
<dbReference type="FunFam" id="1.10.340.30:FF:000002">
    <property type="entry name" value="Adenine DNA glycosylase"/>
    <property type="match status" value="1"/>
</dbReference>
<dbReference type="PROSITE" id="PS01155">
    <property type="entry name" value="ENDONUCLEASE_III_2"/>
    <property type="match status" value="1"/>
</dbReference>
<dbReference type="InterPro" id="IPR015797">
    <property type="entry name" value="NUDIX_hydrolase-like_dom_sf"/>
</dbReference>
<keyword evidence="12" id="KW-0411">Iron-sulfur</keyword>
<keyword evidence="11" id="KW-0408">Iron</keyword>
<dbReference type="InterPro" id="IPR003265">
    <property type="entry name" value="HhH-GPD_domain"/>
</dbReference>
<keyword evidence="10 17" id="KW-0378">Hydrolase</keyword>
<dbReference type="PANTHER" id="PTHR42944">
    <property type="entry name" value="ADENINE DNA GLYCOSYLASE"/>
    <property type="match status" value="1"/>
</dbReference>
<comment type="cofactor">
    <cofactor evidence="2">
        <name>[4Fe-4S] cluster</name>
        <dbReference type="ChEBI" id="CHEBI:49883"/>
    </cofactor>
</comment>
<keyword evidence="9" id="KW-0227">DNA damage</keyword>
<keyword evidence="8" id="KW-0479">Metal-binding</keyword>
<dbReference type="InterPro" id="IPR044298">
    <property type="entry name" value="MIG/MutY"/>
</dbReference>
<dbReference type="InterPro" id="IPR011257">
    <property type="entry name" value="DNA_glycosylase"/>
</dbReference>
<evidence type="ECO:0000256" key="10">
    <source>
        <dbReference type="ARBA" id="ARBA00022801"/>
    </source>
</evidence>
<dbReference type="GO" id="GO:0035485">
    <property type="term" value="F:adenine/guanine mispair binding"/>
    <property type="evidence" value="ECO:0007669"/>
    <property type="project" value="TreeGrafter"/>
</dbReference>
<evidence type="ECO:0000256" key="3">
    <source>
        <dbReference type="ARBA" id="ARBA00002933"/>
    </source>
</evidence>
<dbReference type="SUPFAM" id="SSF55811">
    <property type="entry name" value="Nudix"/>
    <property type="match status" value="1"/>
</dbReference>
<comment type="similarity">
    <text evidence="4">Belongs to the Nth/MutY family.</text>
</comment>
<evidence type="ECO:0000256" key="11">
    <source>
        <dbReference type="ARBA" id="ARBA00023004"/>
    </source>
</evidence>
<dbReference type="InterPro" id="IPR004035">
    <property type="entry name" value="Endouclease-III_FeS-bd_BS"/>
</dbReference>
<dbReference type="Pfam" id="PF14815">
    <property type="entry name" value="NUDIX_4"/>
    <property type="match status" value="1"/>
</dbReference>
<dbReference type="Gene3D" id="1.10.1670.10">
    <property type="entry name" value="Helix-hairpin-Helix base-excision DNA repair enzymes (C-terminal)"/>
    <property type="match status" value="1"/>
</dbReference>
<dbReference type="Gene3D" id="3.90.79.10">
    <property type="entry name" value="Nucleoside Triphosphate Pyrophosphohydrolase"/>
    <property type="match status" value="1"/>
</dbReference>
<dbReference type="NCBIfam" id="TIGR01084">
    <property type="entry name" value="mutY"/>
    <property type="match status" value="1"/>
</dbReference>
<sequence>MPDNLKSNHRMPNQQPQSAHHDMTQDHAACASFAPRVLAWFAEHGRHDLPWQQHHKQSPDPYPVWLSEVMLQQTQVATVKPYFARFMASFATVQALAAADWADVAAHWAGLGYYARARNLHKGAQQLAAIIAETGDFPQTVDEWQQIAGVGQSTAGAVVAMGVRGYGVICDGNVKRVLTRWAGIDGDITKSATNRILWQLAERLTPSTDSGLYAQAMMDLGATLCTKAKPACLLCPVNADCVARAEGNPTAYPVKAKAAARPRQLSLALLLTDANGRVLWLTRPDSGIWGGLVCLPLLFYQKLFNQKPLEQTPAATPNTTQSAQSWQDNSLFAHQYNAAEQIIVDVLAHMGKPLADIMTASQIADLTEQIKAPQGSVSHGLTHMEWWFKPYQIMLDDDQVNALNHALGGQGVTFGWHTLAEAQTLALPKAMHKVLAQMPTDGGN</sequence>
<dbReference type="GO" id="GO:0051539">
    <property type="term" value="F:4 iron, 4 sulfur cluster binding"/>
    <property type="evidence" value="ECO:0007669"/>
    <property type="project" value="UniProtKB-KW"/>
</dbReference>
<evidence type="ECO:0000259" key="16">
    <source>
        <dbReference type="SMART" id="SM00478"/>
    </source>
</evidence>
<feature type="domain" description="HhH-GPD" evidence="16">
    <location>
        <begin position="70"/>
        <end position="223"/>
    </location>
</feature>
<dbReference type="SUPFAM" id="SSF48150">
    <property type="entry name" value="DNA-glycosylase"/>
    <property type="match status" value="1"/>
</dbReference>
<evidence type="ECO:0000256" key="7">
    <source>
        <dbReference type="ARBA" id="ARBA00022485"/>
    </source>
</evidence>
<dbReference type="AlphaFoldDB" id="A0A378Q0W9"/>
<dbReference type="GO" id="GO:0006284">
    <property type="term" value="P:base-excision repair"/>
    <property type="evidence" value="ECO:0007669"/>
    <property type="project" value="InterPro"/>
</dbReference>
<dbReference type="Proteomes" id="UP000255193">
    <property type="component" value="Unassembled WGS sequence"/>
</dbReference>
<dbReference type="InterPro" id="IPR029119">
    <property type="entry name" value="MutY_C"/>
</dbReference>
<proteinExistence type="inferred from homology"/>
<evidence type="ECO:0000256" key="4">
    <source>
        <dbReference type="ARBA" id="ARBA00008343"/>
    </source>
</evidence>
<gene>
    <name evidence="17" type="primary">mutY</name>
    <name evidence="17" type="ORF">NCTC11091_00122</name>
</gene>
<feature type="region of interest" description="Disordered" evidence="15">
    <location>
        <begin position="1"/>
        <end position="25"/>
    </location>
</feature>
<dbReference type="SMART" id="SM00478">
    <property type="entry name" value="ENDO3c"/>
    <property type="match status" value="1"/>
</dbReference>
<dbReference type="InterPro" id="IPR023170">
    <property type="entry name" value="HhH_base_excis_C"/>
</dbReference>